<evidence type="ECO:0000313" key="9">
    <source>
        <dbReference type="EMBL" id="AOW01455.1"/>
    </source>
</evidence>
<evidence type="ECO:0000256" key="5">
    <source>
        <dbReference type="ARBA" id="ARBA00020264"/>
    </source>
</evidence>
<keyword evidence="6" id="KW-0963">Cytoplasm</keyword>
<evidence type="ECO:0000256" key="8">
    <source>
        <dbReference type="ARBA" id="ARBA00023242"/>
    </source>
</evidence>
<dbReference type="GO" id="GO:0033588">
    <property type="term" value="C:elongator holoenzyme complex"/>
    <property type="evidence" value="ECO:0007669"/>
    <property type="project" value="InterPro"/>
</dbReference>
<evidence type="ECO:0000256" key="3">
    <source>
        <dbReference type="ARBA" id="ARBA00005043"/>
    </source>
</evidence>
<dbReference type="GO" id="GO:0000049">
    <property type="term" value="F:tRNA binding"/>
    <property type="evidence" value="ECO:0007669"/>
    <property type="project" value="TreeGrafter"/>
</dbReference>
<reference evidence="10 12" key="2">
    <citation type="submission" date="2018-07" db="EMBL/GenBank/DDBJ databases">
        <title>Draft Genome Assemblies for Five Robust Yarrowia lipolytica Strains Exhibiting High Lipid Production and Pentose Sugar Utilization and Sugar Alcohol Secretion from Undetoxified Lignocellulosic Biomass Hydrolysates.</title>
        <authorList>
            <consortium name="DOE Joint Genome Institute"/>
            <person name="Walker C."/>
            <person name="Ryu S."/>
            <person name="Na H."/>
            <person name="Zane M."/>
            <person name="LaButti K."/>
            <person name="Lipzen A."/>
            <person name="Haridas S."/>
            <person name="Barry K."/>
            <person name="Grigoriev I.V."/>
            <person name="Quarterman J."/>
            <person name="Slininger P."/>
            <person name="Dien B."/>
            <person name="Trinh C.T."/>
        </authorList>
    </citation>
    <scope>NUCLEOTIDE SEQUENCE [LARGE SCALE GENOMIC DNA]</scope>
    <source>
        <strain evidence="10 12">YB392</strain>
    </source>
</reference>
<dbReference type="PANTHER" id="PTHR15641:SF1">
    <property type="entry name" value="ELONGATOR COMPLEX PROTEIN 5"/>
    <property type="match status" value="1"/>
</dbReference>
<dbReference type="EMBL" id="KZ858952">
    <property type="protein sequence ID" value="RDW28485.1"/>
    <property type="molecule type" value="Genomic_DNA"/>
</dbReference>
<dbReference type="VEuPathDB" id="FungiDB:YALI0_B09295g"/>
<name>A0A1H6PT51_YARLL</name>
<dbReference type="GO" id="GO:0005634">
    <property type="term" value="C:nucleus"/>
    <property type="evidence" value="ECO:0007669"/>
    <property type="project" value="UniProtKB-SubCell"/>
</dbReference>
<reference evidence="9 11" key="1">
    <citation type="journal article" date="2016" name="PLoS ONE">
        <title>Sequence Assembly of Yarrowia lipolytica Strain W29/CLIB89 Shows Transposable Element Diversity.</title>
        <authorList>
            <person name="Magnan C."/>
            <person name="Yu J."/>
            <person name="Chang I."/>
            <person name="Jahn E."/>
            <person name="Kanomata Y."/>
            <person name="Wu J."/>
            <person name="Zeller M."/>
            <person name="Oakes M."/>
            <person name="Baldi P."/>
            <person name="Sandmeyer S."/>
        </authorList>
    </citation>
    <scope>NUCLEOTIDE SEQUENCE [LARGE SCALE GENOMIC DNA]</scope>
    <source>
        <strain evidence="9">CLIB89</strain>
        <strain evidence="11">CLIB89(W29)</strain>
    </source>
</reference>
<evidence type="ECO:0000313" key="10">
    <source>
        <dbReference type="EMBL" id="RDW28485.1"/>
    </source>
</evidence>
<keyword evidence="8" id="KW-0539">Nucleus</keyword>
<accession>A0A1H6PT51</accession>
<dbReference type="Proteomes" id="UP000256601">
    <property type="component" value="Unassembled WGS sequence"/>
</dbReference>
<dbReference type="PANTHER" id="PTHR15641">
    <property type="entry name" value="ELONGATOR COMPLEX PROTEIN 5"/>
    <property type="match status" value="1"/>
</dbReference>
<dbReference type="InterPro" id="IPR027417">
    <property type="entry name" value="P-loop_NTPase"/>
</dbReference>
<comment type="similarity">
    <text evidence="4">Belongs to the ELP5 family.</text>
</comment>
<protein>
    <recommendedName>
        <fullName evidence="5">Elongator complex protein 5</fullName>
    </recommendedName>
</protein>
<dbReference type="VEuPathDB" id="FungiDB:YALI1_B12427g"/>
<proteinExistence type="inferred from homology"/>
<dbReference type="Gene3D" id="3.40.50.300">
    <property type="entry name" value="P-loop containing nucleotide triphosphate hydrolases"/>
    <property type="match status" value="1"/>
</dbReference>
<evidence type="ECO:0000313" key="12">
    <source>
        <dbReference type="Proteomes" id="UP000256601"/>
    </source>
</evidence>
<dbReference type="Proteomes" id="UP000182444">
    <property type="component" value="Chromosome 1B"/>
</dbReference>
<dbReference type="KEGG" id="yli:2907499"/>
<evidence type="ECO:0000256" key="4">
    <source>
        <dbReference type="ARBA" id="ARBA00009567"/>
    </source>
</evidence>
<dbReference type="GO" id="GO:0005829">
    <property type="term" value="C:cytosol"/>
    <property type="evidence" value="ECO:0007669"/>
    <property type="project" value="TreeGrafter"/>
</dbReference>
<dbReference type="Pfam" id="PF10483">
    <property type="entry name" value="Elong_Iki1"/>
    <property type="match status" value="1"/>
</dbReference>
<gene>
    <name evidence="10" type="ORF">B0I71DRAFT_43685</name>
    <name evidence="9" type="ORF">YALI1_B12427g</name>
</gene>
<dbReference type="OMA" id="VIYVSFE"/>
<dbReference type="CDD" id="cd19496">
    <property type="entry name" value="Elp5"/>
    <property type="match status" value="1"/>
</dbReference>
<comment type="pathway">
    <text evidence="3">tRNA modification; 5-methoxycarbonylmethyl-2-thiouridine-tRNA biosynthesis.</text>
</comment>
<keyword evidence="7" id="KW-0819">tRNA processing</keyword>
<evidence type="ECO:0000313" key="11">
    <source>
        <dbReference type="Proteomes" id="UP000182444"/>
    </source>
</evidence>
<dbReference type="OrthoDB" id="166907at2759"/>
<comment type="subcellular location">
    <subcellularLocation>
        <location evidence="2">Cytoplasm</location>
    </subcellularLocation>
    <subcellularLocation>
        <location evidence="1">Nucleus</location>
    </subcellularLocation>
</comment>
<dbReference type="GeneID" id="2907499"/>
<dbReference type="eggNOG" id="ENOG502QQIZ">
    <property type="taxonomic scope" value="Eukaryota"/>
</dbReference>
<dbReference type="GO" id="GO:0002098">
    <property type="term" value="P:tRNA wobble uridine modification"/>
    <property type="evidence" value="ECO:0007669"/>
    <property type="project" value="InterPro"/>
</dbReference>
<evidence type="ECO:0000256" key="1">
    <source>
        <dbReference type="ARBA" id="ARBA00004123"/>
    </source>
</evidence>
<organism evidence="9 11">
    <name type="scientific">Yarrowia lipolytica</name>
    <name type="common">Candida lipolytica</name>
    <dbReference type="NCBI Taxonomy" id="4952"/>
    <lineage>
        <taxon>Eukaryota</taxon>
        <taxon>Fungi</taxon>
        <taxon>Dikarya</taxon>
        <taxon>Ascomycota</taxon>
        <taxon>Saccharomycotina</taxon>
        <taxon>Dipodascomycetes</taxon>
        <taxon>Dipodascales</taxon>
        <taxon>Dipodascales incertae sedis</taxon>
        <taxon>Yarrowia</taxon>
    </lineage>
</organism>
<dbReference type="InterPro" id="IPR019519">
    <property type="entry name" value="Elp5"/>
</dbReference>
<evidence type="ECO:0000256" key="2">
    <source>
        <dbReference type="ARBA" id="ARBA00004496"/>
    </source>
</evidence>
<evidence type="ECO:0000256" key="6">
    <source>
        <dbReference type="ARBA" id="ARBA00022490"/>
    </source>
</evidence>
<dbReference type="EMBL" id="CP017554">
    <property type="protein sequence ID" value="AOW01455.1"/>
    <property type="molecule type" value="Genomic_DNA"/>
</dbReference>
<evidence type="ECO:0000256" key="7">
    <source>
        <dbReference type="ARBA" id="ARBA00022694"/>
    </source>
</evidence>
<dbReference type="UniPathway" id="UPA00988"/>
<dbReference type="RefSeq" id="XP_002143010.1">
    <property type="nucleotide sequence ID" value="XM_002142974.1"/>
</dbReference>
<sequence length="291" mass="32647">MHPSLLLPRILALKDSSAFTVIIDSVEQSASRLISEFLHHAPESTNVLYVNYETLTVDKRVNHEISGHEKVAELKQKIVQLTGTSQTLIIFDTLAFIPEQELFQLLFSLISKHTTVVCVYHGDIRSKSDSSSSCYPSTLSLLNYFATSILTVGPLSRPDVMPHVLEQHSNRISAWDIPMGCNSPKFEVQLDYRRKSGRSVIATYTVDNSSHAVAIAPNKAQQQENEADLLKDLTTFNLTTSTRNQQAKDKVELPFLESQKYGDGGVQGGAIVYQYEKDDDYDEEDPYEDPF</sequence>
<dbReference type="AlphaFoldDB" id="A0A1H6PT51"/>